<sequence>MQEIYRQIAAAGQKHGAEKIVLFGSRARRDNRPNSDIDIAVYGMPDQNHGAFWSAIDDLPTLFSIDIVHITSKTDAALLKNIERDGVTLMNKAEEKYTKLVQAVQRLQEALDDYQTNQLDSIRDGVIQRFEFCTELTWKTMREYLLDQGYTEINSPKSVMRKAFADGIIGDGQLWIDLLNDRNATSHIYDEETAEQIFHRINTEYYKMFTALTEKLKTML</sequence>
<dbReference type="AlphaFoldDB" id="A0A7G9WI98"/>
<dbReference type="KEGG" id="caml:H6X83_01775"/>
<dbReference type="InterPro" id="IPR010235">
    <property type="entry name" value="HepT"/>
</dbReference>
<keyword evidence="1" id="KW-0175">Coiled coil</keyword>
<dbReference type="NCBIfam" id="TIGR01987">
    <property type="entry name" value="HI0074"/>
    <property type="match status" value="1"/>
</dbReference>
<name>A0A7G9WI98_9FIRM</name>
<protein>
    <submittedName>
        <fullName evidence="3">Nucleotidyltransferase substrate binding protein</fullName>
    </submittedName>
</protein>
<dbReference type="Gene3D" id="1.20.120.330">
    <property type="entry name" value="Nucleotidyltransferases domain 2"/>
    <property type="match status" value="1"/>
</dbReference>
<dbReference type="SUPFAM" id="SSF81301">
    <property type="entry name" value="Nucleotidyltransferase"/>
    <property type="match status" value="1"/>
</dbReference>
<dbReference type="InterPro" id="IPR043519">
    <property type="entry name" value="NT_sf"/>
</dbReference>
<evidence type="ECO:0000313" key="4">
    <source>
        <dbReference type="Proteomes" id="UP000516046"/>
    </source>
</evidence>
<dbReference type="CDD" id="cd05403">
    <property type="entry name" value="NT_KNTase_like"/>
    <property type="match status" value="1"/>
</dbReference>
<feature type="coiled-coil region" evidence="1">
    <location>
        <begin position="90"/>
        <end position="117"/>
    </location>
</feature>
<dbReference type="Proteomes" id="UP000516046">
    <property type="component" value="Chromosome"/>
</dbReference>
<accession>A0A7G9WI98</accession>
<dbReference type="Gene3D" id="3.30.460.10">
    <property type="entry name" value="Beta Polymerase, domain 2"/>
    <property type="match status" value="1"/>
</dbReference>
<dbReference type="Pfam" id="PF08780">
    <property type="entry name" value="NTase_sub_bind"/>
    <property type="match status" value="1"/>
</dbReference>
<feature type="domain" description="Polymerase beta nucleotidyltransferase" evidence="2">
    <location>
        <begin position="13"/>
        <end position="95"/>
    </location>
</feature>
<keyword evidence="4" id="KW-1185">Reference proteome</keyword>
<evidence type="ECO:0000313" key="3">
    <source>
        <dbReference type="EMBL" id="QNO18410.1"/>
    </source>
</evidence>
<keyword evidence="3" id="KW-0808">Transferase</keyword>
<dbReference type="Pfam" id="PF18765">
    <property type="entry name" value="Polbeta"/>
    <property type="match status" value="1"/>
</dbReference>
<evidence type="ECO:0000259" key="2">
    <source>
        <dbReference type="Pfam" id="PF18765"/>
    </source>
</evidence>
<reference evidence="3 4" key="1">
    <citation type="submission" date="2020-08" db="EMBL/GenBank/DDBJ databases">
        <authorList>
            <person name="Ren C."/>
            <person name="Gu Y."/>
            <person name="Xu Y."/>
        </authorList>
    </citation>
    <scope>NUCLEOTIDE SEQUENCE [LARGE SCALE GENOMIC DNA]</scope>
    <source>
        <strain evidence="3 4">LBM18003</strain>
    </source>
</reference>
<dbReference type="PANTHER" id="PTHR43852">
    <property type="entry name" value="NUCLEOTIDYLTRANSFERASE"/>
    <property type="match status" value="1"/>
</dbReference>
<dbReference type="InterPro" id="IPR052930">
    <property type="entry name" value="TA_antitoxin_MntA"/>
</dbReference>
<dbReference type="GO" id="GO:0016740">
    <property type="term" value="F:transferase activity"/>
    <property type="evidence" value="ECO:0007669"/>
    <property type="project" value="UniProtKB-KW"/>
</dbReference>
<organism evidence="3 4">
    <name type="scientific">Caproicibacterium amylolyticum</name>
    <dbReference type="NCBI Taxonomy" id="2766537"/>
    <lineage>
        <taxon>Bacteria</taxon>
        <taxon>Bacillati</taxon>
        <taxon>Bacillota</taxon>
        <taxon>Clostridia</taxon>
        <taxon>Eubacteriales</taxon>
        <taxon>Oscillospiraceae</taxon>
        <taxon>Caproicibacterium</taxon>
    </lineage>
</organism>
<dbReference type="RefSeq" id="WP_212507473.1">
    <property type="nucleotide sequence ID" value="NZ_CP060696.1"/>
</dbReference>
<dbReference type="SUPFAM" id="SSF81593">
    <property type="entry name" value="Nucleotidyltransferase substrate binding subunit/domain"/>
    <property type="match status" value="1"/>
</dbReference>
<dbReference type="InterPro" id="IPR041633">
    <property type="entry name" value="Polbeta"/>
</dbReference>
<dbReference type="PANTHER" id="PTHR43852:SF3">
    <property type="entry name" value="NUCLEOTIDYLTRANSFERASE"/>
    <property type="match status" value="1"/>
</dbReference>
<dbReference type="EMBL" id="CP060696">
    <property type="protein sequence ID" value="QNO18410.1"/>
    <property type="molecule type" value="Genomic_DNA"/>
</dbReference>
<evidence type="ECO:0000256" key="1">
    <source>
        <dbReference type="SAM" id="Coils"/>
    </source>
</evidence>
<proteinExistence type="predicted"/>
<gene>
    <name evidence="3" type="ORF">H6X83_01775</name>
</gene>